<dbReference type="EMBL" id="LSMT01000161">
    <property type="protein sequence ID" value="PFX25049.1"/>
    <property type="molecule type" value="Genomic_DNA"/>
</dbReference>
<evidence type="ECO:0000313" key="2">
    <source>
        <dbReference type="Proteomes" id="UP000225706"/>
    </source>
</evidence>
<proteinExistence type="predicted"/>
<protein>
    <submittedName>
        <fullName evidence="1">Uncharacterized protein</fullName>
    </submittedName>
</protein>
<accession>A0A2B4S7I5</accession>
<name>A0A2B4S7I5_STYPI</name>
<dbReference type="AlphaFoldDB" id="A0A2B4S7I5"/>
<gene>
    <name evidence="1" type="ORF">AWC38_SpisGene10321</name>
</gene>
<comment type="caution">
    <text evidence="1">The sequence shown here is derived from an EMBL/GenBank/DDBJ whole genome shotgun (WGS) entry which is preliminary data.</text>
</comment>
<reference evidence="2" key="1">
    <citation type="journal article" date="2017" name="bioRxiv">
        <title>Comparative analysis of the genomes of Stylophora pistillata and Acropora digitifera provides evidence for extensive differences between species of corals.</title>
        <authorList>
            <person name="Voolstra C.R."/>
            <person name="Li Y."/>
            <person name="Liew Y.J."/>
            <person name="Baumgarten S."/>
            <person name="Zoccola D."/>
            <person name="Flot J.-F."/>
            <person name="Tambutte S."/>
            <person name="Allemand D."/>
            <person name="Aranda M."/>
        </authorList>
    </citation>
    <scope>NUCLEOTIDE SEQUENCE [LARGE SCALE GENOMIC DNA]</scope>
</reference>
<evidence type="ECO:0000313" key="1">
    <source>
        <dbReference type="EMBL" id="PFX25049.1"/>
    </source>
</evidence>
<sequence>MQNPDWAMKFLQLCYREKQSDCYGKRGLSWYISSIVFRSQSNATEVISYSHLFDQCTHDWYTVTSILEDLLKELKVKNPLLQKVHLRSDEARCYHNSSLVTAVRDVAKGVEVEVHSYHYSEPQSGKDICDRILCPMKSSIRAYCNKRCSNCRGLERCIDATPSEGNNRCS</sequence>
<keyword evidence="2" id="KW-1185">Reference proteome</keyword>
<organism evidence="1 2">
    <name type="scientific">Stylophora pistillata</name>
    <name type="common">Smooth cauliflower coral</name>
    <dbReference type="NCBI Taxonomy" id="50429"/>
    <lineage>
        <taxon>Eukaryota</taxon>
        <taxon>Metazoa</taxon>
        <taxon>Cnidaria</taxon>
        <taxon>Anthozoa</taxon>
        <taxon>Hexacorallia</taxon>
        <taxon>Scleractinia</taxon>
        <taxon>Astrocoeniina</taxon>
        <taxon>Pocilloporidae</taxon>
        <taxon>Stylophora</taxon>
    </lineage>
</organism>
<dbReference type="PANTHER" id="PTHR33845:SF1">
    <property type="entry name" value="C2H2-TYPE DOMAIN-CONTAINING PROTEIN"/>
    <property type="match status" value="1"/>
</dbReference>
<dbReference type="PANTHER" id="PTHR33845">
    <property type="entry name" value="C2H2-TYPE DOMAIN-CONTAINING PROTEIN"/>
    <property type="match status" value="1"/>
</dbReference>
<dbReference type="Proteomes" id="UP000225706">
    <property type="component" value="Unassembled WGS sequence"/>
</dbReference>